<dbReference type="RefSeq" id="WP_183592469.1">
    <property type="nucleotide sequence ID" value="NZ_JACHWR010000002.1"/>
</dbReference>
<dbReference type="EMBL" id="JACHWR010000002">
    <property type="protein sequence ID" value="MBB3042510.1"/>
    <property type="molecule type" value="Genomic_DNA"/>
</dbReference>
<sequence length="459" mass="47315">MTDDGAARITDVRGGSGSIEATYDAVRGLADAIDAAADRQRAWALSGAGLLADPDLLASAPLSPPTFAEAEAALVAATTGSLGLLPGSAGWEATAVLIRAALDGLEASDVAARVAIDALDWRLGLMAGMVLRLAGPVALATASTLPPEARARLGADLQRWLVDHPRIVQHLVNGGGGLLTGLGPLAAIDRRAATTLLALAYADGDPVTTPRPDLRVRASRRQPASVADLVDHLAQVAALSPEAGSADNGTIEVQSLDPGTDRARHVVYLPGTDDLATLPWTQDRDVRDIGTDLRSAAGTSTAYQRGILHALADAGVRPDEPVLLVGHSLGGMEAAALAGRDTGFAITDVVTAGSPTAHLGGFPDGVRVLSLEHRGDIVPLLDGADNPDRVEQVTVRFAHPGDGTVAGEHGYDHYRAGAAAVDASTDPTVVDHVDGLRDRGYLGRSAEVSSRVFQVARHR</sequence>
<name>A0A7W4VVN3_9ACTN</name>
<accession>A0A7W4VVN3</accession>
<dbReference type="AlphaFoldDB" id="A0A7W4VVN3"/>
<evidence type="ECO:0000313" key="1">
    <source>
        <dbReference type="EMBL" id="MBB3042510.1"/>
    </source>
</evidence>
<dbReference type="InterPro" id="IPR029058">
    <property type="entry name" value="AB_hydrolase_fold"/>
</dbReference>
<dbReference type="SUPFAM" id="SSF53474">
    <property type="entry name" value="alpha/beta-Hydrolases"/>
    <property type="match status" value="1"/>
</dbReference>
<protein>
    <recommendedName>
        <fullName evidence="3">Alpha/beta hydrolase</fullName>
    </recommendedName>
</protein>
<comment type="caution">
    <text evidence="1">The sequence shown here is derived from an EMBL/GenBank/DDBJ whole genome shotgun (WGS) entry which is preliminary data.</text>
</comment>
<keyword evidence="2" id="KW-1185">Reference proteome</keyword>
<dbReference type="Gene3D" id="3.40.50.1820">
    <property type="entry name" value="alpha/beta hydrolase"/>
    <property type="match status" value="1"/>
</dbReference>
<evidence type="ECO:0000313" key="2">
    <source>
        <dbReference type="Proteomes" id="UP000589626"/>
    </source>
</evidence>
<evidence type="ECO:0008006" key="3">
    <source>
        <dbReference type="Google" id="ProtNLM"/>
    </source>
</evidence>
<organism evidence="1 2">
    <name type="scientific">Nocardioides soli</name>
    <dbReference type="NCBI Taxonomy" id="1036020"/>
    <lineage>
        <taxon>Bacteria</taxon>
        <taxon>Bacillati</taxon>
        <taxon>Actinomycetota</taxon>
        <taxon>Actinomycetes</taxon>
        <taxon>Propionibacteriales</taxon>
        <taxon>Nocardioidaceae</taxon>
        <taxon>Nocardioides</taxon>
    </lineage>
</organism>
<gene>
    <name evidence="1" type="ORF">FHU40_002328</name>
</gene>
<proteinExistence type="predicted"/>
<dbReference type="Proteomes" id="UP000589626">
    <property type="component" value="Unassembled WGS sequence"/>
</dbReference>
<reference evidence="1 2" key="1">
    <citation type="submission" date="2020-08" db="EMBL/GenBank/DDBJ databases">
        <title>Sequencing the genomes of 1000 actinobacteria strains.</title>
        <authorList>
            <person name="Klenk H.-P."/>
        </authorList>
    </citation>
    <scope>NUCLEOTIDE SEQUENCE [LARGE SCALE GENOMIC DNA]</scope>
    <source>
        <strain evidence="1 2">DSM 105498</strain>
    </source>
</reference>